<dbReference type="AlphaFoldDB" id="A0A1E7YZB2"/>
<reference evidence="1 2" key="1">
    <citation type="submission" date="2016-06" db="EMBL/GenBank/DDBJ databases">
        <title>Gene turnover analysis identifies the evolutionary adaptation of the extremophile Acidithiobacillus caldus.</title>
        <authorList>
            <person name="Zhang X."/>
        </authorList>
    </citation>
    <scope>NUCLEOTIDE SEQUENCE [LARGE SCALE GENOMIC DNA]</scope>
    <source>
        <strain evidence="1 2">S1</strain>
    </source>
</reference>
<dbReference type="EMBL" id="LZYH01000331">
    <property type="protein sequence ID" value="OFC61814.1"/>
    <property type="molecule type" value="Genomic_DNA"/>
</dbReference>
<protein>
    <submittedName>
        <fullName evidence="1">Uncharacterized protein</fullName>
    </submittedName>
</protein>
<comment type="caution">
    <text evidence="1">The sequence shown here is derived from an EMBL/GenBank/DDBJ whole genome shotgun (WGS) entry which is preliminary data.</text>
</comment>
<organism evidence="1 2">
    <name type="scientific">Acidithiobacillus caldus</name>
    <dbReference type="NCBI Taxonomy" id="33059"/>
    <lineage>
        <taxon>Bacteria</taxon>
        <taxon>Pseudomonadati</taxon>
        <taxon>Pseudomonadota</taxon>
        <taxon>Acidithiobacillia</taxon>
        <taxon>Acidithiobacillales</taxon>
        <taxon>Acidithiobacillaceae</taxon>
        <taxon>Acidithiobacillus</taxon>
    </lineage>
</organism>
<accession>A0A1E7YZB2</accession>
<sequence length="70" mass="7498">MRAKVMTRNGRANIFSDETGVHVRVIEANGTNWEAGFYPATGKDLEQAWANALALARQIVTPASPDALAG</sequence>
<name>A0A1E7YZB2_9PROT</name>
<dbReference type="Proteomes" id="UP000175707">
    <property type="component" value="Unassembled WGS sequence"/>
</dbReference>
<evidence type="ECO:0000313" key="1">
    <source>
        <dbReference type="EMBL" id="OFC61814.1"/>
    </source>
</evidence>
<gene>
    <name evidence="1" type="ORF">BAE30_03745</name>
</gene>
<evidence type="ECO:0000313" key="2">
    <source>
        <dbReference type="Proteomes" id="UP000175707"/>
    </source>
</evidence>
<proteinExistence type="predicted"/>